<gene>
    <name evidence="4 5 6" type="primary">LOC119636701</name>
</gene>
<feature type="compositionally biased region" description="Basic residues" evidence="1">
    <location>
        <begin position="119"/>
        <end position="136"/>
    </location>
</feature>
<dbReference type="KEGG" id="gfs:119636701"/>
<sequence>MDKGIYNSHNNNSNNRSSSHYNQNNNIYILNSDQTILSHGTDIFNTNSSSYAGYHYGPIPQTLTNQSSKPLAYTSALSSLSSNVTPCTTSTASMCSPAANALQKLFKCSTSLMTNKSNHNTKHQNHHHRHRHHHSRLQQQQQQHQQQQQQREQQPNTEHAESSSLLSRACIGSTYTFIGSNKTLKTNLSGNKSQLLAKKTKFWKLLENEGTKNSKSSQTNSNFKYWHECCNGDKIKHLSPQHKNAEDLWPLTCSLCDNCRCMDCQSGYFDYDYETDSDSEYSLHLSDNEFESQNFDLISLQKLDLTDDNCNECNECQRQLDDEGKRNQPALNNVKDNKINSYNSSKQKITNKSTIDNDDDESSSVCLLTKQAQNLNAIE</sequence>
<reference evidence="4 5" key="1">
    <citation type="submission" date="2025-04" db="UniProtKB">
        <authorList>
            <consortium name="RefSeq"/>
        </authorList>
    </citation>
    <scope>IDENTIFICATION</scope>
    <source>
        <tissue evidence="4 5">Whole body pupa</tissue>
    </source>
</reference>
<keyword evidence="3" id="KW-1185">Reference proteome</keyword>
<dbReference type="Pfam" id="PF16060">
    <property type="entry name" value="DUF4802"/>
    <property type="match status" value="1"/>
</dbReference>
<organism evidence="3 4">
    <name type="scientific">Glossina fuscipes</name>
    <dbReference type="NCBI Taxonomy" id="7396"/>
    <lineage>
        <taxon>Eukaryota</taxon>
        <taxon>Metazoa</taxon>
        <taxon>Ecdysozoa</taxon>
        <taxon>Arthropoda</taxon>
        <taxon>Hexapoda</taxon>
        <taxon>Insecta</taxon>
        <taxon>Pterygota</taxon>
        <taxon>Neoptera</taxon>
        <taxon>Endopterygota</taxon>
        <taxon>Diptera</taxon>
        <taxon>Brachycera</taxon>
        <taxon>Muscomorpha</taxon>
        <taxon>Hippoboscoidea</taxon>
        <taxon>Glossinidae</taxon>
        <taxon>Glossina</taxon>
    </lineage>
</organism>
<dbReference type="GeneID" id="119636701"/>
<feature type="domain" description="DUF4802" evidence="2">
    <location>
        <begin position="243"/>
        <end position="295"/>
    </location>
</feature>
<dbReference type="AlphaFoldDB" id="A0A9C6DRA8"/>
<accession>A0A9C6DRA8</accession>
<feature type="region of interest" description="Disordered" evidence="1">
    <location>
        <begin position="114"/>
        <end position="164"/>
    </location>
</feature>
<dbReference type="RefSeq" id="XP_037888185.1">
    <property type="nucleotide sequence ID" value="XM_038032257.1"/>
</dbReference>
<evidence type="ECO:0000313" key="4">
    <source>
        <dbReference type="RefSeq" id="XP_037888183.1"/>
    </source>
</evidence>
<dbReference type="RefSeq" id="XP_037888186.1">
    <property type="nucleotide sequence ID" value="XM_038032258.1"/>
</dbReference>
<dbReference type="Proteomes" id="UP000092443">
    <property type="component" value="Unplaced"/>
</dbReference>
<dbReference type="RefSeq" id="XP_037888183.1">
    <property type="nucleotide sequence ID" value="XM_038032255.1"/>
</dbReference>
<feature type="compositionally biased region" description="Low complexity" evidence="1">
    <location>
        <begin position="137"/>
        <end position="154"/>
    </location>
</feature>
<evidence type="ECO:0000259" key="2">
    <source>
        <dbReference type="Pfam" id="PF16060"/>
    </source>
</evidence>
<protein>
    <submittedName>
        <fullName evidence="4 5">Uncharacterized protein DDB_G0286591</fullName>
    </submittedName>
</protein>
<dbReference type="InterPro" id="IPR032061">
    <property type="entry name" value="DUF4802"/>
</dbReference>
<proteinExistence type="predicted"/>
<evidence type="ECO:0000313" key="5">
    <source>
        <dbReference type="RefSeq" id="XP_037888185.1"/>
    </source>
</evidence>
<feature type="region of interest" description="Disordered" evidence="1">
    <location>
        <begin position="1"/>
        <end position="20"/>
    </location>
</feature>
<name>A0A9C6DRA8_9MUSC</name>
<evidence type="ECO:0000256" key="1">
    <source>
        <dbReference type="SAM" id="MobiDB-lite"/>
    </source>
</evidence>
<evidence type="ECO:0000313" key="6">
    <source>
        <dbReference type="RefSeq" id="XP_037888186.1"/>
    </source>
</evidence>
<evidence type="ECO:0000313" key="3">
    <source>
        <dbReference type="Proteomes" id="UP000092443"/>
    </source>
</evidence>